<evidence type="ECO:0000256" key="1">
    <source>
        <dbReference type="ARBA" id="ARBA00005446"/>
    </source>
</evidence>
<evidence type="ECO:0000256" key="10">
    <source>
        <dbReference type="ARBA" id="ARBA00034808"/>
    </source>
</evidence>
<dbReference type="Pfam" id="PF00271">
    <property type="entry name" value="Helicase_C"/>
    <property type="match status" value="1"/>
</dbReference>
<gene>
    <name evidence="14" type="ORF">GN958_ATG09208</name>
</gene>
<reference evidence="14" key="1">
    <citation type="submission" date="2020-03" db="EMBL/GenBank/DDBJ databases">
        <title>Hybrid Assembly of Korean Phytophthora infestans isolates.</title>
        <authorList>
            <person name="Prokchorchik M."/>
            <person name="Lee Y."/>
            <person name="Seo J."/>
            <person name="Cho J.-H."/>
            <person name="Park Y.-E."/>
            <person name="Jang D.-C."/>
            <person name="Im J.-S."/>
            <person name="Choi J.-G."/>
            <person name="Park H.-J."/>
            <person name="Lee G.-B."/>
            <person name="Lee Y.-G."/>
            <person name="Hong S.-Y."/>
            <person name="Cho K."/>
            <person name="Sohn K.H."/>
        </authorList>
    </citation>
    <scope>NUCLEOTIDE SEQUENCE</scope>
    <source>
        <strain evidence="14">KR_2_A2</strain>
    </source>
</reference>
<dbReference type="InterPro" id="IPR014001">
    <property type="entry name" value="Helicase_ATP-bd"/>
</dbReference>
<dbReference type="GO" id="GO:0005694">
    <property type="term" value="C:chromosome"/>
    <property type="evidence" value="ECO:0007669"/>
    <property type="project" value="TreeGrafter"/>
</dbReference>
<dbReference type="Proteomes" id="UP000704712">
    <property type="component" value="Unassembled WGS sequence"/>
</dbReference>
<dbReference type="AlphaFoldDB" id="A0A8S9URC4"/>
<evidence type="ECO:0000313" key="14">
    <source>
        <dbReference type="EMBL" id="KAF4141604.1"/>
    </source>
</evidence>
<dbReference type="InterPro" id="IPR011545">
    <property type="entry name" value="DEAD/DEAH_box_helicase_dom"/>
</dbReference>
<dbReference type="InterPro" id="IPR001650">
    <property type="entry name" value="Helicase_C-like"/>
</dbReference>
<dbReference type="GO" id="GO:0006801">
    <property type="term" value="P:superoxide metabolic process"/>
    <property type="evidence" value="ECO:0007669"/>
    <property type="project" value="InterPro"/>
</dbReference>
<dbReference type="SMART" id="SM00490">
    <property type="entry name" value="HELICc"/>
    <property type="match status" value="1"/>
</dbReference>
<keyword evidence="5" id="KW-0067">ATP-binding</keyword>
<dbReference type="SMART" id="SM00487">
    <property type="entry name" value="DEXDc"/>
    <property type="match status" value="1"/>
</dbReference>
<evidence type="ECO:0000256" key="6">
    <source>
        <dbReference type="ARBA" id="ARBA00023125"/>
    </source>
</evidence>
<organism evidence="14 15">
    <name type="scientific">Phytophthora infestans</name>
    <name type="common">Potato late blight agent</name>
    <name type="synonym">Botrytis infestans</name>
    <dbReference type="NCBI Taxonomy" id="4787"/>
    <lineage>
        <taxon>Eukaryota</taxon>
        <taxon>Sar</taxon>
        <taxon>Stramenopiles</taxon>
        <taxon>Oomycota</taxon>
        <taxon>Peronosporomycetes</taxon>
        <taxon>Peronosporales</taxon>
        <taxon>Peronosporaceae</taxon>
        <taxon>Phytophthora</taxon>
    </lineage>
</organism>
<dbReference type="PROSITE" id="PS51192">
    <property type="entry name" value="HELICASE_ATP_BIND_1"/>
    <property type="match status" value="1"/>
</dbReference>
<keyword evidence="11" id="KW-0732">Signal</keyword>
<dbReference type="GO" id="GO:0005737">
    <property type="term" value="C:cytoplasm"/>
    <property type="evidence" value="ECO:0007669"/>
    <property type="project" value="TreeGrafter"/>
</dbReference>
<dbReference type="InterPro" id="IPR036423">
    <property type="entry name" value="SOD-like_Cu/Zn_dom_sf"/>
</dbReference>
<dbReference type="EC" id="5.6.2.4" evidence="10"/>
<dbReference type="NCBIfam" id="TIGR00614">
    <property type="entry name" value="recQ_fam"/>
    <property type="match status" value="1"/>
</dbReference>
<dbReference type="GO" id="GO:0005524">
    <property type="term" value="F:ATP binding"/>
    <property type="evidence" value="ECO:0007669"/>
    <property type="project" value="UniProtKB-KW"/>
</dbReference>
<comment type="catalytic activity">
    <reaction evidence="9">
        <text>Couples ATP hydrolysis with the unwinding of duplex DNA by translocating in the 3'-5' direction.</text>
        <dbReference type="EC" id="5.6.2.4"/>
    </reaction>
</comment>
<dbReference type="SUPFAM" id="SSF52540">
    <property type="entry name" value="P-loop containing nucleoside triphosphate hydrolases"/>
    <property type="match status" value="1"/>
</dbReference>
<evidence type="ECO:0000256" key="9">
    <source>
        <dbReference type="ARBA" id="ARBA00034617"/>
    </source>
</evidence>
<dbReference type="PANTHER" id="PTHR13710:SF153">
    <property type="entry name" value="RECQ-LIKE DNA HELICASE BLM"/>
    <property type="match status" value="1"/>
</dbReference>
<evidence type="ECO:0000256" key="5">
    <source>
        <dbReference type="ARBA" id="ARBA00022840"/>
    </source>
</evidence>
<dbReference type="GO" id="GO:0009378">
    <property type="term" value="F:four-way junction helicase activity"/>
    <property type="evidence" value="ECO:0007669"/>
    <property type="project" value="TreeGrafter"/>
</dbReference>
<dbReference type="PROSITE" id="PS00690">
    <property type="entry name" value="DEAH_ATP_HELICASE"/>
    <property type="match status" value="1"/>
</dbReference>
<evidence type="ECO:0000256" key="8">
    <source>
        <dbReference type="ARBA" id="ARBA00023242"/>
    </source>
</evidence>
<evidence type="ECO:0000256" key="7">
    <source>
        <dbReference type="ARBA" id="ARBA00023235"/>
    </source>
</evidence>
<dbReference type="Gene3D" id="3.40.50.300">
    <property type="entry name" value="P-loop containing nucleotide triphosphate hydrolases"/>
    <property type="match status" value="2"/>
</dbReference>
<dbReference type="GO" id="GO:0003677">
    <property type="term" value="F:DNA binding"/>
    <property type="evidence" value="ECO:0007669"/>
    <property type="project" value="UniProtKB-KW"/>
</dbReference>
<keyword evidence="4 14" id="KW-0347">Helicase</keyword>
<dbReference type="GO" id="GO:0046872">
    <property type="term" value="F:metal ion binding"/>
    <property type="evidence" value="ECO:0007669"/>
    <property type="project" value="InterPro"/>
</dbReference>
<evidence type="ECO:0000259" key="12">
    <source>
        <dbReference type="PROSITE" id="PS51192"/>
    </source>
</evidence>
<evidence type="ECO:0000256" key="3">
    <source>
        <dbReference type="ARBA" id="ARBA00022801"/>
    </source>
</evidence>
<dbReference type="InterPro" id="IPR002464">
    <property type="entry name" value="DNA/RNA_helicase_DEAH_CS"/>
</dbReference>
<dbReference type="EMBL" id="JAACNO010001301">
    <property type="protein sequence ID" value="KAF4141604.1"/>
    <property type="molecule type" value="Genomic_DNA"/>
</dbReference>
<accession>A0A8S9URC4</accession>
<name>A0A8S9URC4_PHYIN</name>
<dbReference type="Pfam" id="PF00270">
    <property type="entry name" value="DEAD"/>
    <property type="match status" value="1"/>
</dbReference>
<sequence length="655" mass="72540">MARIFGIICAVVTALSTTAAYTPSYLYKFDAANAAGVDGSIEVQYAAEDSTVATIKANLDFSDVDQAQIAEFDGNCTKDVTSWRWHIHTKWNSTLTSDSFAQCSKAATDNHYDPLRACGPASEHIAEAGCNEKSLHYACNPTNYIADPLIRRASSANQQTLDVVYRKLLERGESDSFQVTEAQSTAVKMATLGYSVFLHLPTGAGKSLAFQAPALLAAAHKTTLVVSPLIALMHDQVAALKRKGVNAIQVSADERNKSVPLTQLLSGQRLIYTTPEFLQMNAEMRKWVHAAGKEGKLARIVLDEAHCVLEWGNTFRPSYLQLSQWKNQLFSQVPITLATASVSDEDIAKLADLFYLQLVAFASADEGASASRHKQMVLVQQVTDRQNLRMEVVRKRAQAAQWLANRVGTEPAIVYCMTRKEAEDTCLALVRAGCHAGVYHGGLPRKRREFVRKQWMMGQLTAICATSAFGMGIDRPDVRFVVHHSIPLTLSAYSQQIGRSGRDGKPSECILLYSEADKGRADALTTERRDFDGTGSGPISNGSSRGELEEVSAFCEMASGCRKELLYSHFGFRFDTRLCVKNCNCGEPLETAEAFGYEEETTHEHKFNERKSDGEDGVSKSRIEYQYQKVLAESRRLKLPKREALSRRLIRVRYP</sequence>
<feature type="domain" description="Helicase C-terminal" evidence="13">
    <location>
        <begin position="399"/>
        <end position="552"/>
    </location>
</feature>
<dbReference type="InterPro" id="IPR004589">
    <property type="entry name" value="DNA_helicase_ATP-dep_RecQ"/>
</dbReference>
<evidence type="ECO:0000256" key="11">
    <source>
        <dbReference type="SAM" id="SignalP"/>
    </source>
</evidence>
<keyword evidence="8" id="KW-0539">Nucleus</keyword>
<feature type="chain" id="PRO_5035783234" description="DNA 3'-5' helicase" evidence="11">
    <location>
        <begin position="21"/>
        <end position="655"/>
    </location>
</feature>
<keyword evidence="7" id="KW-0413">Isomerase</keyword>
<dbReference type="GO" id="GO:0016787">
    <property type="term" value="F:hydrolase activity"/>
    <property type="evidence" value="ECO:0007669"/>
    <property type="project" value="UniProtKB-KW"/>
</dbReference>
<evidence type="ECO:0000256" key="2">
    <source>
        <dbReference type="ARBA" id="ARBA00022741"/>
    </source>
</evidence>
<dbReference type="GO" id="GO:0043138">
    <property type="term" value="F:3'-5' DNA helicase activity"/>
    <property type="evidence" value="ECO:0007669"/>
    <property type="project" value="UniProtKB-EC"/>
</dbReference>
<keyword evidence="3" id="KW-0378">Hydrolase</keyword>
<proteinExistence type="inferred from homology"/>
<dbReference type="InterPro" id="IPR027417">
    <property type="entry name" value="P-loop_NTPase"/>
</dbReference>
<dbReference type="Gene3D" id="2.60.40.200">
    <property type="entry name" value="Superoxide dismutase, copper/zinc binding domain"/>
    <property type="match status" value="1"/>
</dbReference>
<keyword evidence="6" id="KW-0238">DNA-binding</keyword>
<dbReference type="GO" id="GO:0000724">
    <property type="term" value="P:double-strand break repair via homologous recombination"/>
    <property type="evidence" value="ECO:0007669"/>
    <property type="project" value="TreeGrafter"/>
</dbReference>
<evidence type="ECO:0000256" key="4">
    <source>
        <dbReference type="ARBA" id="ARBA00022806"/>
    </source>
</evidence>
<keyword evidence="2" id="KW-0547">Nucleotide-binding</keyword>
<comment type="caution">
    <text evidence="14">The sequence shown here is derived from an EMBL/GenBank/DDBJ whole genome shotgun (WGS) entry which is preliminary data.</text>
</comment>
<feature type="domain" description="Helicase ATP-binding" evidence="12">
    <location>
        <begin position="187"/>
        <end position="360"/>
    </location>
</feature>
<dbReference type="PROSITE" id="PS51194">
    <property type="entry name" value="HELICASE_CTER"/>
    <property type="match status" value="1"/>
</dbReference>
<dbReference type="PANTHER" id="PTHR13710">
    <property type="entry name" value="DNA HELICASE RECQ FAMILY MEMBER"/>
    <property type="match status" value="1"/>
</dbReference>
<evidence type="ECO:0000259" key="13">
    <source>
        <dbReference type="PROSITE" id="PS51194"/>
    </source>
</evidence>
<evidence type="ECO:0000313" key="15">
    <source>
        <dbReference type="Proteomes" id="UP000704712"/>
    </source>
</evidence>
<protein>
    <recommendedName>
        <fullName evidence="10">DNA 3'-5' helicase</fullName>
        <ecNumber evidence="10">5.6.2.4</ecNumber>
    </recommendedName>
</protein>
<dbReference type="GO" id="GO:0005634">
    <property type="term" value="C:nucleus"/>
    <property type="evidence" value="ECO:0007669"/>
    <property type="project" value="TreeGrafter"/>
</dbReference>
<feature type="signal peptide" evidence="11">
    <location>
        <begin position="1"/>
        <end position="20"/>
    </location>
</feature>
<comment type="similarity">
    <text evidence="1">Belongs to the helicase family. RecQ subfamily.</text>
</comment>